<dbReference type="CDD" id="cd07199">
    <property type="entry name" value="Pat17_PNPLA8_PNPLA9_like"/>
    <property type="match status" value="1"/>
</dbReference>
<dbReference type="RefSeq" id="WP_151176333.1">
    <property type="nucleotide sequence ID" value="NZ_CP042906.1"/>
</dbReference>
<dbReference type="PANTHER" id="PTHR24138">
    <property type="entry name" value="INTRACELLLAR PHOSPHOLIPASE A FAMILY"/>
    <property type="match status" value="1"/>
</dbReference>
<dbReference type="EMBL" id="CP042906">
    <property type="protein sequence ID" value="QEX15918.1"/>
    <property type="molecule type" value="Genomic_DNA"/>
</dbReference>
<dbReference type="PROSITE" id="PS51635">
    <property type="entry name" value="PNPLA"/>
    <property type="match status" value="1"/>
</dbReference>
<evidence type="ECO:0000313" key="4">
    <source>
        <dbReference type="EMBL" id="QEX15918.1"/>
    </source>
</evidence>
<reference evidence="4 5" key="1">
    <citation type="submission" date="2019-08" db="EMBL/GenBank/DDBJ databases">
        <title>Hyperibacter terrae gen. nov., sp. nov. and Hyperibacter viscosus sp. nov., two new members in the family Rhodospirillaceae isolated from the rhizosphere of Hypericum perforatum.</title>
        <authorList>
            <person name="Noviana Z."/>
        </authorList>
    </citation>
    <scope>NUCLEOTIDE SEQUENCE [LARGE SCALE GENOMIC DNA]</scope>
    <source>
        <strain evidence="4 5">R5913</strain>
    </source>
</reference>
<keyword evidence="2" id="KW-0378">Hydrolase</keyword>
<feature type="domain" description="PNPLA" evidence="3">
    <location>
        <begin position="6"/>
        <end position="195"/>
    </location>
</feature>
<evidence type="ECO:0000259" key="3">
    <source>
        <dbReference type="PROSITE" id="PS51635"/>
    </source>
</evidence>
<dbReference type="OrthoDB" id="9807112at2"/>
<dbReference type="InterPro" id="IPR047156">
    <property type="entry name" value="Teg/CotR/CapV-like"/>
</dbReference>
<feature type="short sequence motif" description="DGA/G" evidence="2">
    <location>
        <begin position="182"/>
        <end position="184"/>
    </location>
</feature>
<gene>
    <name evidence="4" type="ORF">FRZ44_12070</name>
</gene>
<organism evidence="4 5">
    <name type="scientific">Hypericibacter terrae</name>
    <dbReference type="NCBI Taxonomy" id="2602015"/>
    <lineage>
        <taxon>Bacteria</taxon>
        <taxon>Pseudomonadati</taxon>
        <taxon>Pseudomonadota</taxon>
        <taxon>Alphaproteobacteria</taxon>
        <taxon>Rhodospirillales</taxon>
        <taxon>Dongiaceae</taxon>
        <taxon>Hypericibacter</taxon>
    </lineage>
</organism>
<dbReference type="Gene3D" id="3.40.1090.10">
    <property type="entry name" value="Cytosolic phospholipase A2 catalytic domain"/>
    <property type="match status" value="1"/>
</dbReference>
<protein>
    <submittedName>
        <fullName evidence="4">Patatin</fullName>
    </submittedName>
</protein>
<feature type="active site" description="Proton acceptor" evidence="2">
    <location>
        <position position="182"/>
    </location>
</feature>
<evidence type="ECO:0000256" key="1">
    <source>
        <dbReference type="ARBA" id="ARBA00023098"/>
    </source>
</evidence>
<dbReference type="SUPFAM" id="SSF52151">
    <property type="entry name" value="FabD/lysophospholipase-like"/>
    <property type="match status" value="1"/>
</dbReference>
<dbReference type="InterPro" id="IPR016035">
    <property type="entry name" value="Acyl_Trfase/lysoPLipase"/>
</dbReference>
<evidence type="ECO:0000256" key="2">
    <source>
        <dbReference type="PROSITE-ProRule" id="PRU01161"/>
    </source>
</evidence>
<dbReference type="PANTHER" id="PTHR24138:SF10">
    <property type="entry name" value="PHOSPHOLIPASE A2"/>
    <property type="match status" value="1"/>
</dbReference>
<dbReference type="Proteomes" id="UP000326202">
    <property type="component" value="Chromosome"/>
</dbReference>
<dbReference type="Pfam" id="PF01734">
    <property type="entry name" value="Patatin"/>
    <property type="match status" value="1"/>
</dbReference>
<dbReference type="AlphaFoldDB" id="A0A5J6MEM8"/>
<feature type="short sequence motif" description="GXSXG" evidence="2">
    <location>
        <begin position="42"/>
        <end position="46"/>
    </location>
</feature>
<keyword evidence="2" id="KW-0442">Lipid degradation</keyword>
<dbReference type="InterPro" id="IPR002641">
    <property type="entry name" value="PNPLA_dom"/>
</dbReference>
<feature type="active site" description="Nucleophile" evidence="2">
    <location>
        <position position="44"/>
    </location>
</feature>
<evidence type="ECO:0000313" key="5">
    <source>
        <dbReference type="Proteomes" id="UP000326202"/>
    </source>
</evidence>
<dbReference type="GO" id="GO:0016042">
    <property type="term" value="P:lipid catabolic process"/>
    <property type="evidence" value="ECO:0007669"/>
    <property type="project" value="UniProtKB-UniRule"/>
</dbReference>
<dbReference type="GO" id="GO:0016787">
    <property type="term" value="F:hydrolase activity"/>
    <property type="evidence" value="ECO:0007669"/>
    <property type="project" value="UniProtKB-UniRule"/>
</dbReference>
<accession>A0A5J6MEM8</accession>
<dbReference type="KEGG" id="htq:FRZ44_12070"/>
<sequence>MPFQILSISGGGYLGLYSIAVLASLEQSIGRPIASCFDLIAGTSVGGIIALGLAAECPAEEIKAAFEKEGKSIFSSRAAPTTRFGQWRDFGRSLFSPKYTGTALRNVVGSIIGEETLIGDLKHPVVVPTVNLTKGTPQVFKTPHHLSFQRDHLLRVVDVAVATSAAPTYFPIAEIGDELFADGGLFANSPDMIALHEAEHFLKVKYQDICLLSIGTTTTQFSFSHRTGRKLGTAAWARRLASAMISSQQLDVHYMLSHKLADRYVRIDEVQSREQERDLGLDVATDTAMKTIRGLAAGSVQKFINNSKLQDMLRNSAPAPKFFYGRSAQ</sequence>
<proteinExistence type="predicted"/>
<name>A0A5J6MEM8_9PROT</name>
<keyword evidence="1 2" id="KW-0443">Lipid metabolism</keyword>
<dbReference type="NCBIfam" id="NF041079">
    <property type="entry name" value="CBASS_lipase"/>
    <property type="match status" value="1"/>
</dbReference>
<feature type="short sequence motif" description="GXGXXG" evidence="2">
    <location>
        <begin position="10"/>
        <end position="15"/>
    </location>
</feature>
<keyword evidence="5" id="KW-1185">Reference proteome</keyword>